<name>A0ABM6ERV7_9CLOT</name>
<keyword evidence="3" id="KW-1185">Reference proteome</keyword>
<evidence type="ECO:0000313" key="2">
    <source>
        <dbReference type="EMBL" id="AOY75729.1"/>
    </source>
</evidence>
<dbReference type="Pfam" id="PF13240">
    <property type="entry name" value="Zn_Ribbon_1"/>
    <property type="match status" value="1"/>
</dbReference>
<dbReference type="Proteomes" id="UP000177894">
    <property type="component" value="Chromosome"/>
</dbReference>
<dbReference type="InterPro" id="IPR026870">
    <property type="entry name" value="Zinc_ribbon_dom"/>
</dbReference>
<evidence type="ECO:0000259" key="1">
    <source>
        <dbReference type="Pfam" id="PF13240"/>
    </source>
</evidence>
<gene>
    <name evidence="2" type="ORF">BJL90_07355</name>
</gene>
<dbReference type="RefSeq" id="WP_070966000.1">
    <property type="nucleotide sequence ID" value="NZ_CP020559.1"/>
</dbReference>
<dbReference type="EMBL" id="CP017603">
    <property type="protein sequence ID" value="AOY75729.1"/>
    <property type="molecule type" value="Genomic_DNA"/>
</dbReference>
<feature type="domain" description="Zinc-ribbon" evidence="1">
    <location>
        <begin position="3"/>
        <end position="25"/>
    </location>
</feature>
<evidence type="ECO:0000313" key="3">
    <source>
        <dbReference type="Proteomes" id="UP000177894"/>
    </source>
</evidence>
<proteinExistence type="predicted"/>
<sequence length="311" mass="35602">MVFCTKCGKELTDFSLFCSVCGMPVEEPKIKQEISSATLLFKYQKNPMLMMLTEPLDVTLDGQLHFNVVSDGEVCYNVAQGNHTFSTYVPYMSGKKYGLTTKTFYVGANEVLEICYKPPMAVFMAANITIRPVHKKPILETAEKEYHHRDLAEPMSLSQENHQKQAQNISLNDEGIKSILHQYKQEGEEFVYYLYGVVEATFKEAIKYGPFVSFANTYYLVLFSNKKIDMIELSKLTMKPKPVNHYLIPIEDVKLVKVSSWLSSFGKQFNILTKEGKGFKLKVSKVCYGIKEQKNNMKKFERYIESLGLKA</sequence>
<organism evidence="2 3">
    <name type="scientific">Clostridium formicaceticum</name>
    <dbReference type="NCBI Taxonomy" id="1497"/>
    <lineage>
        <taxon>Bacteria</taxon>
        <taxon>Bacillati</taxon>
        <taxon>Bacillota</taxon>
        <taxon>Clostridia</taxon>
        <taxon>Eubacteriales</taxon>
        <taxon>Clostridiaceae</taxon>
        <taxon>Clostridium</taxon>
    </lineage>
</organism>
<protein>
    <recommendedName>
        <fullName evidence="1">Zinc-ribbon domain-containing protein</fullName>
    </recommendedName>
</protein>
<reference evidence="2 3" key="1">
    <citation type="submission" date="2016-10" db="EMBL/GenBank/DDBJ databases">
        <title>Complete Genome Sequence of Acetogen Clostridium formicoaceticum ATCC 27076.</title>
        <authorList>
            <person name="Bao T."/>
            <person name="Cheng C."/>
            <person name="Zhao J."/>
            <person name="Yang S.-T."/>
            <person name="Wang J."/>
            <person name="Wang M."/>
        </authorList>
    </citation>
    <scope>NUCLEOTIDE SEQUENCE [LARGE SCALE GENOMIC DNA]</scope>
    <source>
        <strain evidence="2 3">ATCC 27076</strain>
    </source>
</reference>
<accession>A0ABM6ERV7</accession>